<name>A0AAJ1QWU3_9FLAO</name>
<sequence length="162" mass="18898">MKKVILGFTICFFSFTYIVAQEQPTEEQEVNTEESVHINWESSYSDALKKSKKENKPVLIYFTGSDWCGPCIVLDKKLFHTEKFKAIADKDLVLYEADSPRNIDLISPEMLEANNELKRKFNIRSFPTLVFVNHKGKMIGYKKGLILTDYYYPFIQSVIENY</sequence>
<evidence type="ECO:0000259" key="2">
    <source>
        <dbReference type="PROSITE" id="PS51352"/>
    </source>
</evidence>
<accession>A0AAJ1QWU3</accession>
<dbReference type="Gene3D" id="3.40.30.10">
    <property type="entry name" value="Glutaredoxin"/>
    <property type="match status" value="1"/>
</dbReference>
<evidence type="ECO:0000313" key="4">
    <source>
        <dbReference type="Proteomes" id="UP001228636"/>
    </source>
</evidence>
<dbReference type="InterPro" id="IPR051099">
    <property type="entry name" value="AGR/TXD"/>
</dbReference>
<organism evidence="3 4">
    <name type="scientific">Polaribacter sejongensis</name>
    <dbReference type="NCBI Taxonomy" id="985043"/>
    <lineage>
        <taxon>Bacteria</taxon>
        <taxon>Pseudomonadati</taxon>
        <taxon>Bacteroidota</taxon>
        <taxon>Flavobacteriia</taxon>
        <taxon>Flavobacteriales</taxon>
        <taxon>Flavobacteriaceae</taxon>
    </lineage>
</organism>
<dbReference type="PROSITE" id="PS51352">
    <property type="entry name" value="THIOREDOXIN_2"/>
    <property type="match status" value="1"/>
</dbReference>
<keyword evidence="1" id="KW-0732">Signal</keyword>
<proteinExistence type="predicted"/>
<feature type="domain" description="Thioredoxin" evidence="2">
    <location>
        <begin position="17"/>
        <end position="160"/>
    </location>
</feature>
<protein>
    <submittedName>
        <fullName evidence="3">Thioredoxin family protein</fullName>
    </submittedName>
</protein>
<dbReference type="RefSeq" id="WP_261973637.1">
    <property type="nucleotide sequence ID" value="NZ_CP103460.1"/>
</dbReference>
<dbReference type="Pfam" id="PF13899">
    <property type="entry name" value="Thioredoxin_7"/>
    <property type="match status" value="1"/>
</dbReference>
<dbReference type="Proteomes" id="UP001228636">
    <property type="component" value="Unassembled WGS sequence"/>
</dbReference>
<dbReference type="PANTHER" id="PTHR15337">
    <property type="entry name" value="ANTERIOR GRADIENT PROTEIN-RELATED"/>
    <property type="match status" value="1"/>
</dbReference>
<dbReference type="InterPro" id="IPR036249">
    <property type="entry name" value="Thioredoxin-like_sf"/>
</dbReference>
<reference evidence="3 4" key="1">
    <citation type="journal article" date="2014" name="Int. J. Syst. Evol. Microbiol.">
        <title>Complete genome sequence of Corynebacterium casei LMG S-19264T (=DSM 44701T), isolated from a smear-ripened cheese.</title>
        <authorList>
            <consortium name="US DOE Joint Genome Institute (JGI-PGF)"/>
            <person name="Walter F."/>
            <person name="Albersmeier A."/>
            <person name="Kalinowski J."/>
            <person name="Ruckert C."/>
        </authorList>
    </citation>
    <scope>NUCLEOTIDE SEQUENCE [LARGE SCALE GENOMIC DNA]</scope>
    <source>
        <strain evidence="3 4">CECT 8670</strain>
    </source>
</reference>
<dbReference type="EMBL" id="JAUFQH010000004">
    <property type="protein sequence ID" value="MDN3619036.1"/>
    <property type="molecule type" value="Genomic_DNA"/>
</dbReference>
<dbReference type="SUPFAM" id="SSF52833">
    <property type="entry name" value="Thioredoxin-like"/>
    <property type="match status" value="1"/>
</dbReference>
<evidence type="ECO:0000256" key="1">
    <source>
        <dbReference type="ARBA" id="ARBA00022729"/>
    </source>
</evidence>
<dbReference type="InterPro" id="IPR013766">
    <property type="entry name" value="Thioredoxin_domain"/>
</dbReference>
<dbReference type="PANTHER" id="PTHR15337:SF11">
    <property type="entry name" value="THIOREDOXIN DOMAIN-CONTAINING PROTEIN"/>
    <property type="match status" value="1"/>
</dbReference>
<comment type="caution">
    <text evidence="3">The sequence shown here is derived from an EMBL/GenBank/DDBJ whole genome shotgun (WGS) entry which is preliminary data.</text>
</comment>
<evidence type="ECO:0000313" key="3">
    <source>
        <dbReference type="EMBL" id="MDN3619036.1"/>
    </source>
</evidence>
<dbReference type="AlphaFoldDB" id="A0AAJ1QWU3"/>
<gene>
    <name evidence="3" type="ORF">QWY81_06145</name>
</gene>